<dbReference type="InterPro" id="IPR051077">
    <property type="entry name" value="Ca-dependent_lectin"/>
</dbReference>
<gene>
    <name evidence="1" type="ORF">CAPTEDRAFT_110451</name>
</gene>
<dbReference type="Proteomes" id="UP000014760">
    <property type="component" value="Unassembled WGS sequence"/>
</dbReference>
<evidence type="ECO:0000313" key="3">
    <source>
        <dbReference type="Proteomes" id="UP000014760"/>
    </source>
</evidence>
<protein>
    <submittedName>
        <fullName evidence="1 2">Uncharacterized protein</fullName>
    </submittedName>
</protein>
<name>R7TP56_CAPTE</name>
<dbReference type="EnsemblMetazoa" id="CapteT110451">
    <property type="protein sequence ID" value="CapteP110451"/>
    <property type="gene ID" value="CapteG110451"/>
</dbReference>
<sequence>DNSQEIHDRNVPCVACHIQGRSLVNVFPGWQSCPDRWSTEYRGFLMTERSVYANNKVPVCMDESPESLEHIPDADARGAMFRNMEVVCEHKNETSFCEAYTSGHELTCVVCSV</sequence>
<keyword evidence="3" id="KW-1185">Reference proteome</keyword>
<reference evidence="1 3" key="2">
    <citation type="journal article" date="2013" name="Nature">
        <title>Insights into bilaterian evolution from three spiralian genomes.</title>
        <authorList>
            <person name="Simakov O."/>
            <person name="Marletaz F."/>
            <person name="Cho S.J."/>
            <person name="Edsinger-Gonzales E."/>
            <person name="Havlak P."/>
            <person name="Hellsten U."/>
            <person name="Kuo D.H."/>
            <person name="Larsson T."/>
            <person name="Lv J."/>
            <person name="Arendt D."/>
            <person name="Savage R."/>
            <person name="Osoegawa K."/>
            <person name="de Jong P."/>
            <person name="Grimwood J."/>
            <person name="Chapman J.A."/>
            <person name="Shapiro H."/>
            <person name="Aerts A."/>
            <person name="Otillar R.P."/>
            <person name="Terry A.Y."/>
            <person name="Boore J.L."/>
            <person name="Grigoriev I.V."/>
            <person name="Lindberg D.R."/>
            <person name="Seaver E.C."/>
            <person name="Weisblat D.A."/>
            <person name="Putnam N.H."/>
            <person name="Rokhsar D.S."/>
        </authorList>
    </citation>
    <scope>NUCLEOTIDE SEQUENCE</scope>
    <source>
        <strain evidence="1 3">I ESC-2004</strain>
    </source>
</reference>
<dbReference type="HOGENOM" id="CLU_056628_3_1_1"/>
<reference evidence="3" key="1">
    <citation type="submission" date="2012-12" db="EMBL/GenBank/DDBJ databases">
        <authorList>
            <person name="Hellsten U."/>
            <person name="Grimwood J."/>
            <person name="Chapman J.A."/>
            <person name="Shapiro H."/>
            <person name="Aerts A."/>
            <person name="Otillar R.P."/>
            <person name="Terry A.Y."/>
            <person name="Boore J.L."/>
            <person name="Simakov O."/>
            <person name="Marletaz F."/>
            <person name="Cho S.-J."/>
            <person name="Edsinger-Gonzales E."/>
            <person name="Havlak P."/>
            <person name="Kuo D.-H."/>
            <person name="Larsson T."/>
            <person name="Lv J."/>
            <person name="Arendt D."/>
            <person name="Savage R."/>
            <person name="Osoegawa K."/>
            <person name="de Jong P."/>
            <person name="Lindberg D.R."/>
            <person name="Seaver E.C."/>
            <person name="Weisblat D.A."/>
            <person name="Putnam N.H."/>
            <person name="Grigoriev I.V."/>
            <person name="Rokhsar D.S."/>
        </authorList>
    </citation>
    <scope>NUCLEOTIDE SEQUENCE</scope>
    <source>
        <strain evidence="3">I ESC-2004</strain>
    </source>
</reference>
<dbReference type="GO" id="GO:0005615">
    <property type="term" value="C:extracellular space"/>
    <property type="evidence" value="ECO:0007669"/>
    <property type="project" value="TreeGrafter"/>
</dbReference>
<reference evidence="2" key="3">
    <citation type="submission" date="2015-06" db="UniProtKB">
        <authorList>
            <consortium name="EnsemblMetazoa"/>
        </authorList>
    </citation>
    <scope>IDENTIFICATION</scope>
</reference>
<organism evidence="1">
    <name type="scientific">Capitella teleta</name>
    <name type="common">Polychaete worm</name>
    <dbReference type="NCBI Taxonomy" id="283909"/>
    <lineage>
        <taxon>Eukaryota</taxon>
        <taxon>Metazoa</taxon>
        <taxon>Spiralia</taxon>
        <taxon>Lophotrochozoa</taxon>
        <taxon>Annelida</taxon>
        <taxon>Polychaeta</taxon>
        <taxon>Sedentaria</taxon>
        <taxon>Scolecida</taxon>
        <taxon>Capitellidae</taxon>
        <taxon>Capitella</taxon>
    </lineage>
</organism>
<dbReference type="EMBL" id="AMQN01002388">
    <property type="status" value="NOT_ANNOTATED_CDS"/>
    <property type="molecule type" value="Genomic_DNA"/>
</dbReference>
<dbReference type="EMBL" id="KB309044">
    <property type="protein sequence ID" value="ELT95688.1"/>
    <property type="molecule type" value="Genomic_DNA"/>
</dbReference>
<evidence type="ECO:0000313" key="2">
    <source>
        <dbReference type="EnsemblMetazoa" id="CapteP110451"/>
    </source>
</evidence>
<dbReference type="OrthoDB" id="6086925at2759"/>
<dbReference type="PANTHER" id="PTHR24024:SF18">
    <property type="entry name" value="SHORT-CHAIN COLLAGEN C4-LIKE"/>
    <property type="match status" value="1"/>
</dbReference>
<evidence type="ECO:0000313" key="1">
    <source>
        <dbReference type="EMBL" id="ELT95688.1"/>
    </source>
</evidence>
<dbReference type="PANTHER" id="PTHR24024">
    <property type="entry name" value="PULMONARY SURFACTANT-ASSOCIATED PROTEIN A"/>
    <property type="match status" value="1"/>
</dbReference>
<dbReference type="OMA" id="HEYEYIC"/>
<feature type="non-terminal residue" evidence="1">
    <location>
        <position position="1"/>
    </location>
</feature>
<proteinExistence type="predicted"/>
<dbReference type="AlphaFoldDB" id="R7TP56"/>
<accession>R7TP56</accession>